<dbReference type="InterPro" id="IPR013433">
    <property type="entry name" value="PHA_gran_rgn"/>
</dbReference>
<comment type="caution">
    <text evidence="1">The sequence shown here is derived from an EMBL/GenBank/DDBJ whole genome shotgun (WGS) entry which is preliminary data.</text>
</comment>
<gene>
    <name evidence="1" type="ORF">FHR87_001279</name>
</gene>
<dbReference type="AlphaFoldDB" id="A0A839SZZ6"/>
<keyword evidence="2" id="KW-1185">Reference proteome</keyword>
<sequence length="92" mass="10053">MARIVVERSHNLGLQAARTKADKLAERLAQEFGVDCCWDGDVLAVRRRGADGRIEVGEDNVRVRLNLGILLSPMAGAIQGKIEQSLDKVLQA</sequence>
<dbReference type="EMBL" id="JACHXI010000004">
    <property type="protein sequence ID" value="MBB3102891.1"/>
    <property type="molecule type" value="Genomic_DNA"/>
</dbReference>
<evidence type="ECO:0000313" key="1">
    <source>
        <dbReference type="EMBL" id="MBB3102891.1"/>
    </source>
</evidence>
<dbReference type="RefSeq" id="WP_183165862.1">
    <property type="nucleotide sequence ID" value="NZ_JACHXI010000004.1"/>
</dbReference>
<organism evidence="1 2">
    <name type="scientific">Azomonas macrocytogenes</name>
    <name type="common">Azotobacter macrocytogenes</name>
    <dbReference type="NCBI Taxonomy" id="69962"/>
    <lineage>
        <taxon>Bacteria</taxon>
        <taxon>Pseudomonadati</taxon>
        <taxon>Pseudomonadota</taxon>
        <taxon>Gammaproteobacteria</taxon>
        <taxon>Pseudomonadales</taxon>
        <taxon>Pseudomonadaceae</taxon>
        <taxon>Azomonas</taxon>
    </lineage>
</organism>
<accession>A0A839SZZ6</accession>
<dbReference type="Proteomes" id="UP000549250">
    <property type="component" value="Unassembled WGS sequence"/>
</dbReference>
<proteinExistence type="predicted"/>
<reference evidence="1 2" key="1">
    <citation type="submission" date="2020-08" db="EMBL/GenBank/DDBJ databases">
        <title>Genomic Encyclopedia of Type Strains, Phase III (KMG-III): the genomes of soil and plant-associated and newly described type strains.</title>
        <authorList>
            <person name="Whitman W."/>
        </authorList>
    </citation>
    <scope>NUCLEOTIDE SEQUENCE [LARGE SCALE GENOMIC DNA]</scope>
    <source>
        <strain evidence="1 2">CECT 4462</strain>
    </source>
</reference>
<name>A0A839SZZ6_AZOMA</name>
<protein>
    <submittedName>
        <fullName evidence="1">Putative polyhydroxyalkanoate system protein</fullName>
    </submittedName>
</protein>
<evidence type="ECO:0000313" key="2">
    <source>
        <dbReference type="Proteomes" id="UP000549250"/>
    </source>
</evidence>
<dbReference type="NCBIfam" id="TIGR02610">
    <property type="entry name" value="PHA_gran_rgn"/>
    <property type="match status" value="1"/>
</dbReference>
<dbReference type="Pfam" id="PF09650">
    <property type="entry name" value="PHA_gran_rgn"/>
    <property type="match status" value="1"/>
</dbReference>